<dbReference type="InterPro" id="IPR034733">
    <property type="entry name" value="AcCoA_carboxyl_beta"/>
</dbReference>
<feature type="non-terminal residue" evidence="3">
    <location>
        <position position="175"/>
    </location>
</feature>
<dbReference type="PROSITE" id="PS50989">
    <property type="entry name" value="COA_CT_CTER"/>
    <property type="match status" value="1"/>
</dbReference>
<feature type="non-terminal residue" evidence="3">
    <location>
        <position position="1"/>
    </location>
</feature>
<comment type="caution">
    <text evidence="3">The sequence shown here is derived from an EMBL/GenBank/DDBJ whole genome shotgun (WGS) entry which is preliminary data.</text>
</comment>
<protein>
    <submittedName>
        <fullName evidence="3">Propionyl-CoA carboxylase subunit beta</fullName>
    </submittedName>
</protein>
<dbReference type="SUPFAM" id="SSF52096">
    <property type="entry name" value="ClpP/crotonase"/>
    <property type="match status" value="1"/>
</dbReference>
<dbReference type="GO" id="GO:0009317">
    <property type="term" value="C:acetyl-CoA carboxylase complex"/>
    <property type="evidence" value="ECO:0007669"/>
    <property type="project" value="TreeGrafter"/>
</dbReference>
<dbReference type="EMBL" id="AUZY01001852">
    <property type="protein sequence ID" value="EQD73743.1"/>
    <property type="molecule type" value="Genomic_DNA"/>
</dbReference>
<organism evidence="3">
    <name type="scientific">mine drainage metagenome</name>
    <dbReference type="NCBI Taxonomy" id="410659"/>
    <lineage>
        <taxon>unclassified sequences</taxon>
        <taxon>metagenomes</taxon>
        <taxon>ecological metagenomes</taxon>
    </lineage>
</organism>
<gene>
    <name evidence="3" type="ORF">B1B_03059</name>
</gene>
<proteinExistence type="predicted"/>
<reference evidence="3" key="2">
    <citation type="journal article" date="2014" name="ISME J.">
        <title>Microbial stratification in low pH oxic and suboxic macroscopic growths along an acid mine drainage.</title>
        <authorList>
            <person name="Mendez-Garcia C."/>
            <person name="Mesa V."/>
            <person name="Sprenger R.R."/>
            <person name="Richter M."/>
            <person name="Diez M.S."/>
            <person name="Solano J."/>
            <person name="Bargiela R."/>
            <person name="Golyshina O.V."/>
            <person name="Manteca A."/>
            <person name="Ramos J.L."/>
            <person name="Gallego J.R."/>
            <person name="Llorente I."/>
            <person name="Martins Dos Santos V.A."/>
            <person name="Jensen O.N."/>
            <person name="Pelaez A.I."/>
            <person name="Sanchez J."/>
            <person name="Ferrer M."/>
        </authorList>
    </citation>
    <scope>NUCLEOTIDE SEQUENCE</scope>
</reference>
<dbReference type="AlphaFoldDB" id="T1BZ00"/>
<dbReference type="InterPro" id="IPR029045">
    <property type="entry name" value="ClpP/crotonase-like_dom_sf"/>
</dbReference>
<name>T1BZ00_9ZZZZ</name>
<dbReference type="InterPro" id="IPR011763">
    <property type="entry name" value="COA_CT_C"/>
</dbReference>
<dbReference type="Gene3D" id="3.90.226.10">
    <property type="entry name" value="2-enoyl-CoA Hydratase, Chain A, domain 1"/>
    <property type="match status" value="1"/>
</dbReference>
<dbReference type="InterPro" id="IPR051047">
    <property type="entry name" value="AccD/PCCB"/>
</dbReference>
<dbReference type="GO" id="GO:0004658">
    <property type="term" value="F:propionyl-CoA carboxylase activity"/>
    <property type="evidence" value="ECO:0007669"/>
    <property type="project" value="TreeGrafter"/>
</dbReference>
<evidence type="ECO:0000256" key="1">
    <source>
        <dbReference type="SAM" id="MobiDB-lite"/>
    </source>
</evidence>
<evidence type="ECO:0000259" key="2">
    <source>
        <dbReference type="PROSITE" id="PS50989"/>
    </source>
</evidence>
<accession>T1BZ00</accession>
<dbReference type="PANTHER" id="PTHR43842:SF2">
    <property type="entry name" value="PROPIONYL-COA CARBOXYLASE BETA CHAIN, MITOCHONDRIAL"/>
    <property type="match status" value="1"/>
</dbReference>
<sequence>SRARRSRWRRSAGPTLTAPASGVSHLTAGTDAEAIRLARHLLSYLPLNNLEDPPRQAPRPPPESAAAELARIVPESPQQPYDVHAVIDRIADLDSFLEIQPLWATNIVVGFARFDGRPVGLVANNPATLAGTLDIDASTKAARFVRFLDAFNLPVLTLVDVPGFLPGTGQEHGGI</sequence>
<feature type="region of interest" description="Disordered" evidence="1">
    <location>
        <begin position="1"/>
        <end position="24"/>
    </location>
</feature>
<feature type="domain" description="CoA carboxyltransferase C-terminal" evidence="2">
    <location>
        <begin position="61"/>
        <end position="175"/>
    </location>
</feature>
<feature type="compositionally biased region" description="Basic residues" evidence="1">
    <location>
        <begin position="1"/>
        <end position="10"/>
    </location>
</feature>
<reference evidence="3" key="1">
    <citation type="submission" date="2013-08" db="EMBL/GenBank/DDBJ databases">
        <authorList>
            <person name="Mendez C."/>
            <person name="Richter M."/>
            <person name="Ferrer M."/>
            <person name="Sanchez J."/>
        </authorList>
    </citation>
    <scope>NUCLEOTIDE SEQUENCE</scope>
</reference>
<evidence type="ECO:0000313" key="3">
    <source>
        <dbReference type="EMBL" id="EQD73743.1"/>
    </source>
</evidence>
<dbReference type="PANTHER" id="PTHR43842">
    <property type="entry name" value="PROPIONYL-COA CARBOXYLASE BETA CHAIN"/>
    <property type="match status" value="1"/>
</dbReference>
<dbReference type="Pfam" id="PF01039">
    <property type="entry name" value="Carboxyl_trans"/>
    <property type="match status" value="1"/>
</dbReference>